<protein>
    <submittedName>
        <fullName evidence="1">Uncharacterized protein</fullName>
    </submittedName>
</protein>
<evidence type="ECO:0000313" key="2">
    <source>
        <dbReference type="Proteomes" id="UP001159179"/>
    </source>
</evidence>
<proteinExistence type="predicted"/>
<dbReference type="GeneID" id="79870052"/>
<evidence type="ECO:0000313" key="1">
    <source>
        <dbReference type="EMBL" id="MDH5163354.1"/>
    </source>
</evidence>
<dbReference type="AlphaFoldDB" id="A0AAW6T3U5"/>
<name>A0AAW6T3U5_9BACI</name>
<reference evidence="1" key="1">
    <citation type="submission" date="2023-03" db="EMBL/GenBank/DDBJ databases">
        <title>Bacterial isolates from washroom surfaces on a university campus.</title>
        <authorList>
            <person name="Holman D.B."/>
            <person name="Gzyl K.E."/>
            <person name="Taheri A.E."/>
        </authorList>
    </citation>
    <scope>NUCLEOTIDE SEQUENCE</scope>
    <source>
        <strain evidence="1">RD03</strain>
    </source>
</reference>
<accession>A0AAW6T3U5</accession>
<sequence>MDVALFGFSIIFCWENEQAKLNEEIRQGLIDRLEEKLLQDFYRELEGISLNLTLNITVGSVIEKAYIATKHYSESEWDILAKSMKEFEANLDINNKGVTPRISLEIDVLRGLEDHQSEFRKLNTYAEAKRAVNLSYVIKLVVYAY</sequence>
<dbReference type="Proteomes" id="UP001159179">
    <property type="component" value="Unassembled WGS sequence"/>
</dbReference>
<dbReference type="RefSeq" id="WP_061184579.1">
    <property type="nucleotide sequence ID" value="NZ_BOQX01000010.1"/>
</dbReference>
<dbReference type="EMBL" id="JAROYP010000014">
    <property type="protein sequence ID" value="MDH5163354.1"/>
    <property type="molecule type" value="Genomic_DNA"/>
</dbReference>
<gene>
    <name evidence="1" type="ORF">P5X88_20680</name>
</gene>
<organism evidence="1 2">
    <name type="scientific">Heyndrickxia oleronia</name>
    <dbReference type="NCBI Taxonomy" id="38875"/>
    <lineage>
        <taxon>Bacteria</taxon>
        <taxon>Bacillati</taxon>
        <taxon>Bacillota</taxon>
        <taxon>Bacilli</taxon>
        <taxon>Bacillales</taxon>
        <taxon>Bacillaceae</taxon>
        <taxon>Heyndrickxia</taxon>
    </lineage>
</organism>
<comment type="caution">
    <text evidence="1">The sequence shown here is derived from an EMBL/GenBank/DDBJ whole genome shotgun (WGS) entry which is preliminary data.</text>
</comment>